<protein>
    <submittedName>
        <fullName evidence="2">Uncharacterized protein</fullName>
    </submittedName>
</protein>
<comment type="caution">
    <text evidence="2">The sequence shown here is derived from an EMBL/GenBank/DDBJ whole genome shotgun (WGS) entry which is preliminary data.</text>
</comment>
<dbReference type="AlphaFoldDB" id="A3IIK9"/>
<dbReference type="Proteomes" id="UP000003781">
    <property type="component" value="Unassembled WGS sequence"/>
</dbReference>
<evidence type="ECO:0000256" key="1">
    <source>
        <dbReference type="SAM" id="Phobius"/>
    </source>
</evidence>
<keyword evidence="1" id="KW-1133">Transmembrane helix</keyword>
<accession>A3IIK9</accession>
<proteinExistence type="predicted"/>
<organism evidence="2 3">
    <name type="scientific">Crocosphaera chwakensis CCY0110</name>
    <dbReference type="NCBI Taxonomy" id="391612"/>
    <lineage>
        <taxon>Bacteria</taxon>
        <taxon>Bacillati</taxon>
        <taxon>Cyanobacteriota</taxon>
        <taxon>Cyanophyceae</taxon>
        <taxon>Oscillatoriophycideae</taxon>
        <taxon>Chroococcales</taxon>
        <taxon>Aphanothecaceae</taxon>
        <taxon>Crocosphaera</taxon>
        <taxon>Crocosphaera chwakensis</taxon>
    </lineage>
</organism>
<evidence type="ECO:0000313" key="2">
    <source>
        <dbReference type="EMBL" id="EAZ93641.1"/>
    </source>
</evidence>
<keyword evidence="1" id="KW-0472">Membrane</keyword>
<name>A3IIK9_9CHRO</name>
<reference evidence="2 3" key="1">
    <citation type="submission" date="2007-03" db="EMBL/GenBank/DDBJ databases">
        <authorList>
            <person name="Stal L."/>
            <person name="Ferriera S."/>
            <person name="Johnson J."/>
            <person name="Kravitz S."/>
            <person name="Beeson K."/>
            <person name="Sutton G."/>
            <person name="Rogers Y.-H."/>
            <person name="Friedman R."/>
            <person name="Frazier M."/>
            <person name="Venter J.C."/>
        </authorList>
    </citation>
    <scope>NUCLEOTIDE SEQUENCE [LARGE SCALE GENOMIC DNA]</scope>
    <source>
        <strain evidence="2 3">CCY0110</strain>
    </source>
</reference>
<evidence type="ECO:0000313" key="3">
    <source>
        <dbReference type="Proteomes" id="UP000003781"/>
    </source>
</evidence>
<keyword evidence="3" id="KW-1185">Reference proteome</keyword>
<feature type="transmembrane region" description="Helical" evidence="1">
    <location>
        <begin position="6"/>
        <end position="29"/>
    </location>
</feature>
<dbReference type="EMBL" id="AAXW01000002">
    <property type="protein sequence ID" value="EAZ93641.1"/>
    <property type="molecule type" value="Genomic_DNA"/>
</dbReference>
<keyword evidence="1" id="KW-0812">Transmembrane</keyword>
<sequence>MCHDLVSFVFVEIHSLILNYLSLWFFLFLNNKAS</sequence>
<gene>
    <name evidence="2" type="ORF">CY0110_17637</name>
</gene>